<dbReference type="PANTHER" id="PTHR33446">
    <property type="entry name" value="PROTEIN TONB-RELATED"/>
    <property type="match status" value="1"/>
</dbReference>
<keyword evidence="9" id="KW-0472">Membrane</keyword>
<dbReference type="InterPro" id="IPR003882">
    <property type="entry name" value="Pistil_extensin"/>
</dbReference>
<evidence type="ECO:0000313" key="12">
    <source>
        <dbReference type="EMBL" id="OIQ98204.1"/>
    </source>
</evidence>
<comment type="subcellular location">
    <subcellularLocation>
        <location evidence="1">Cell inner membrane</location>
        <topology evidence="1">Single-pass membrane protein</topology>
        <orientation evidence="1">Periplasmic side</orientation>
    </subcellularLocation>
</comment>
<dbReference type="InterPro" id="IPR006260">
    <property type="entry name" value="TonB/TolA_C"/>
</dbReference>
<evidence type="ECO:0000256" key="2">
    <source>
        <dbReference type="ARBA" id="ARBA00006555"/>
    </source>
</evidence>
<evidence type="ECO:0000259" key="11">
    <source>
        <dbReference type="PROSITE" id="PS52015"/>
    </source>
</evidence>
<dbReference type="InterPro" id="IPR051045">
    <property type="entry name" value="TonB-dependent_transducer"/>
</dbReference>
<evidence type="ECO:0000256" key="7">
    <source>
        <dbReference type="ARBA" id="ARBA00022927"/>
    </source>
</evidence>
<organism evidence="12">
    <name type="scientific">mine drainage metagenome</name>
    <dbReference type="NCBI Taxonomy" id="410659"/>
    <lineage>
        <taxon>unclassified sequences</taxon>
        <taxon>metagenomes</taxon>
        <taxon>ecological metagenomes</taxon>
    </lineage>
</organism>
<dbReference type="AlphaFoldDB" id="A0A1J5S1R2"/>
<name>A0A1J5S1R2_9ZZZZ</name>
<feature type="region of interest" description="Disordered" evidence="10">
    <location>
        <begin position="73"/>
        <end position="146"/>
    </location>
</feature>
<proteinExistence type="inferred from homology"/>
<keyword evidence="7" id="KW-0653">Protein transport</keyword>
<protein>
    <submittedName>
        <fullName evidence="12">Gram-negative bacterial tonB protein</fullName>
    </submittedName>
</protein>
<accession>A0A1J5S1R2</accession>
<feature type="compositionally biased region" description="Pro residues" evidence="10">
    <location>
        <begin position="98"/>
        <end position="123"/>
    </location>
</feature>
<evidence type="ECO:0000256" key="5">
    <source>
        <dbReference type="ARBA" id="ARBA00022519"/>
    </source>
</evidence>
<keyword evidence="6" id="KW-0812">Transmembrane</keyword>
<dbReference type="GO" id="GO:0015031">
    <property type="term" value="P:protein transport"/>
    <property type="evidence" value="ECO:0007669"/>
    <property type="project" value="UniProtKB-KW"/>
</dbReference>
<evidence type="ECO:0000256" key="4">
    <source>
        <dbReference type="ARBA" id="ARBA00022475"/>
    </source>
</evidence>
<dbReference type="SUPFAM" id="SSF74653">
    <property type="entry name" value="TolA/TonB C-terminal domain"/>
    <property type="match status" value="1"/>
</dbReference>
<evidence type="ECO:0000256" key="9">
    <source>
        <dbReference type="ARBA" id="ARBA00023136"/>
    </source>
</evidence>
<evidence type="ECO:0000256" key="6">
    <source>
        <dbReference type="ARBA" id="ARBA00022692"/>
    </source>
</evidence>
<dbReference type="Pfam" id="PF03544">
    <property type="entry name" value="TonB_C"/>
    <property type="match status" value="1"/>
</dbReference>
<dbReference type="PROSITE" id="PS52015">
    <property type="entry name" value="TONB_CTD"/>
    <property type="match status" value="1"/>
</dbReference>
<feature type="compositionally biased region" description="Pro residues" evidence="10">
    <location>
        <begin position="132"/>
        <end position="145"/>
    </location>
</feature>
<evidence type="ECO:0000256" key="3">
    <source>
        <dbReference type="ARBA" id="ARBA00022448"/>
    </source>
</evidence>
<dbReference type="PRINTS" id="PR01218">
    <property type="entry name" value="PSTLEXTENSIN"/>
</dbReference>
<dbReference type="InterPro" id="IPR037682">
    <property type="entry name" value="TonB_C"/>
</dbReference>
<sequence length="245" mass="26260">MSTVLHPAPWREPDDARRWPLVTGTALLLEVVIVGALLRFADHDAAPPSPEPMQIVVDAPKPAFQTVAVAQPMPKPVSKAIPKPKPEPRPVVHKALPRPLPKPEVQPPPTSPRVQIPPTPVPDTKPAMPVAAPTPPAPPQPPAPLAPDVASIKADFEAALRSAIQAAVRYPEAAKLMRLTGQTLVDFTFTRGRATVITISRSSGNSGLDQAAIRAVKNAQYPATPQALGNAVMHFQIWVRFNFSN</sequence>
<evidence type="ECO:0000256" key="1">
    <source>
        <dbReference type="ARBA" id="ARBA00004383"/>
    </source>
</evidence>
<gene>
    <name evidence="12" type="ORF">GALL_197980</name>
</gene>
<keyword evidence="8" id="KW-1133">Transmembrane helix</keyword>
<dbReference type="PANTHER" id="PTHR33446:SF2">
    <property type="entry name" value="PROTEIN TONB"/>
    <property type="match status" value="1"/>
</dbReference>
<dbReference type="NCBIfam" id="TIGR01352">
    <property type="entry name" value="tonB_Cterm"/>
    <property type="match status" value="1"/>
</dbReference>
<feature type="domain" description="TonB C-terminal" evidence="11">
    <location>
        <begin position="155"/>
        <end position="245"/>
    </location>
</feature>
<keyword evidence="5" id="KW-0997">Cell inner membrane</keyword>
<dbReference type="GO" id="GO:0098797">
    <property type="term" value="C:plasma membrane protein complex"/>
    <property type="evidence" value="ECO:0007669"/>
    <property type="project" value="TreeGrafter"/>
</dbReference>
<reference evidence="12" key="1">
    <citation type="submission" date="2016-10" db="EMBL/GenBank/DDBJ databases">
        <title>Sequence of Gallionella enrichment culture.</title>
        <authorList>
            <person name="Poehlein A."/>
            <person name="Muehling M."/>
            <person name="Daniel R."/>
        </authorList>
    </citation>
    <scope>NUCLEOTIDE SEQUENCE</scope>
</reference>
<keyword evidence="4" id="KW-1003">Cell membrane</keyword>
<dbReference type="Gene3D" id="3.30.1150.10">
    <property type="match status" value="1"/>
</dbReference>
<evidence type="ECO:0000256" key="8">
    <source>
        <dbReference type="ARBA" id="ARBA00022989"/>
    </source>
</evidence>
<evidence type="ECO:0000256" key="10">
    <source>
        <dbReference type="SAM" id="MobiDB-lite"/>
    </source>
</evidence>
<keyword evidence="3" id="KW-0813">Transport</keyword>
<comment type="similarity">
    <text evidence="2">Belongs to the TonB family.</text>
</comment>
<comment type="caution">
    <text evidence="12">The sequence shown here is derived from an EMBL/GenBank/DDBJ whole genome shotgun (WGS) entry which is preliminary data.</text>
</comment>
<dbReference type="GO" id="GO:0031992">
    <property type="term" value="F:energy transducer activity"/>
    <property type="evidence" value="ECO:0007669"/>
    <property type="project" value="TreeGrafter"/>
</dbReference>
<dbReference type="EMBL" id="MLJW01000122">
    <property type="protein sequence ID" value="OIQ98204.1"/>
    <property type="molecule type" value="Genomic_DNA"/>
</dbReference>
<dbReference type="GO" id="GO:0055085">
    <property type="term" value="P:transmembrane transport"/>
    <property type="evidence" value="ECO:0007669"/>
    <property type="project" value="InterPro"/>
</dbReference>